<feature type="active site" description="Proton acceptor" evidence="3">
    <location>
        <position position="330"/>
    </location>
</feature>
<keyword evidence="3" id="KW-0862">Zinc</keyword>
<feature type="binding site" evidence="3">
    <location>
        <position position="418"/>
    </location>
    <ligand>
        <name>substrate</name>
    </ligand>
</feature>
<keyword evidence="3" id="KW-0479">Metal-binding</keyword>
<feature type="binding site" evidence="3">
    <location>
        <position position="192"/>
    </location>
    <ligand>
        <name>NAD(+)</name>
        <dbReference type="ChEBI" id="CHEBI:57540"/>
    </ligand>
</feature>
<keyword evidence="2 3" id="KW-0560">Oxidoreductase</keyword>
<proteinExistence type="inferred from homology"/>
<feature type="binding site" evidence="3">
    <location>
        <position position="266"/>
    </location>
    <ligand>
        <name>Zn(2+)</name>
        <dbReference type="ChEBI" id="CHEBI:29105"/>
    </ligand>
</feature>
<feature type="binding site" evidence="3">
    <location>
        <position position="364"/>
    </location>
    <ligand>
        <name>substrate</name>
    </ligand>
</feature>
<gene>
    <name evidence="3 6" type="primary">hisD</name>
    <name evidence="6" type="ORF">ACFO4O_16560</name>
</gene>
<feature type="binding site" evidence="3">
    <location>
        <position position="423"/>
    </location>
    <ligand>
        <name>Zn(2+)</name>
        <dbReference type="ChEBI" id="CHEBI:29105"/>
    </ligand>
</feature>
<dbReference type="Gene3D" id="3.40.50.1980">
    <property type="entry name" value="Nitrogenase molybdenum iron protein domain"/>
    <property type="match status" value="2"/>
</dbReference>
<evidence type="ECO:0000256" key="2">
    <source>
        <dbReference type="ARBA" id="ARBA00023002"/>
    </source>
</evidence>
<dbReference type="CDD" id="cd06572">
    <property type="entry name" value="Histidinol_dh"/>
    <property type="match status" value="1"/>
</dbReference>
<dbReference type="EMBL" id="JBHSGU010000025">
    <property type="protein sequence ID" value="MFC4701766.1"/>
    <property type="molecule type" value="Genomic_DNA"/>
</dbReference>
<feature type="binding site" evidence="3">
    <location>
        <position position="263"/>
    </location>
    <ligand>
        <name>substrate</name>
    </ligand>
</feature>
<feature type="binding site" evidence="3">
    <location>
        <position position="364"/>
    </location>
    <ligand>
        <name>Zn(2+)</name>
        <dbReference type="ChEBI" id="CHEBI:29105"/>
    </ligand>
</feature>
<evidence type="ECO:0000256" key="4">
    <source>
        <dbReference type="PIRNR" id="PIRNR000099"/>
    </source>
</evidence>
<dbReference type="EC" id="1.1.1.23" evidence="3"/>
<accession>A0ABV9LYV8</accession>
<dbReference type="RefSeq" id="WP_382410550.1">
    <property type="nucleotide sequence ID" value="NZ_JBHSGU010000025.1"/>
</dbReference>
<keyword evidence="3" id="KW-0520">NAD</keyword>
<feature type="binding site" evidence="3">
    <location>
        <position position="241"/>
    </location>
    <ligand>
        <name>substrate</name>
    </ligand>
</feature>
<evidence type="ECO:0000256" key="3">
    <source>
        <dbReference type="HAMAP-Rule" id="MF_01024"/>
    </source>
</evidence>
<feature type="binding site" evidence="3">
    <location>
        <position position="423"/>
    </location>
    <ligand>
        <name>substrate</name>
    </ligand>
</feature>
<feature type="binding site" evidence="3">
    <location>
        <position position="215"/>
    </location>
    <ligand>
        <name>NAD(+)</name>
        <dbReference type="ChEBI" id="CHEBI:57540"/>
    </ligand>
</feature>
<evidence type="ECO:0000256" key="1">
    <source>
        <dbReference type="ARBA" id="ARBA00010178"/>
    </source>
</evidence>
<comment type="catalytic activity">
    <reaction evidence="3">
        <text>L-histidinol + 2 NAD(+) + H2O = L-histidine + 2 NADH + 3 H(+)</text>
        <dbReference type="Rhea" id="RHEA:20641"/>
        <dbReference type="ChEBI" id="CHEBI:15377"/>
        <dbReference type="ChEBI" id="CHEBI:15378"/>
        <dbReference type="ChEBI" id="CHEBI:57540"/>
        <dbReference type="ChEBI" id="CHEBI:57595"/>
        <dbReference type="ChEBI" id="CHEBI:57699"/>
        <dbReference type="ChEBI" id="CHEBI:57945"/>
        <dbReference type="EC" id="1.1.1.23"/>
    </reaction>
</comment>
<feature type="binding site" evidence="3">
    <location>
        <position position="130"/>
    </location>
    <ligand>
        <name>NAD(+)</name>
        <dbReference type="ChEBI" id="CHEBI:57540"/>
    </ligand>
</feature>
<comment type="function">
    <text evidence="3">Catalyzes the sequential NAD-dependent oxidations of L-histidinol to L-histidinaldehyde and then to L-histidine.</text>
</comment>
<keyword evidence="3" id="KW-0368">Histidine biosynthesis</keyword>
<dbReference type="Proteomes" id="UP001595897">
    <property type="component" value="Unassembled WGS sequence"/>
</dbReference>
<comment type="similarity">
    <text evidence="1 3 4 5">Belongs to the histidinol dehydrogenase family.</text>
</comment>
<evidence type="ECO:0000313" key="6">
    <source>
        <dbReference type="EMBL" id="MFC4701766.1"/>
    </source>
</evidence>
<feature type="binding site" evidence="3">
    <location>
        <position position="331"/>
    </location>
    <ligand>
        <name>substrate</name>
    </ligand>
</feature>
<dbReference type="Gene3D" id="1.20.5.1300">
    <property type="match status" value="1"/>
</dbReference>
<dbReference type="InterPro" id="IPR016161">
    <property type="entry name" value="Ald_DH/histidinol_DH"/>
</dbReference>
<reference evidence="7" key="1">
    <citation type="journal article" date="2019" name="Int. J. Syst. Evol. Microbiol.">
        <title>The Global Catalogue of Microorganisms (GCM) 10K type strain sequencing project: providing services to taxonomists for standard genome sequencing and annotation.</title>
        <authorList>
            <consortium name="The Broad Institute Genomics Platform"/>
            <consortium name="The Broad Institute Genome Sequencing Center for Infectious Disease"/>
            <person name="Wu L."/>
            <person name="Ma J."/>
        </authorList>
    </citation>
    <scope>NUCLEOTIDE SEQUENCE [LARGE SCALE GENOMIC DNA]</scope>
    <source>
        <strain evidence="7">KACC 12507</strain>
    </source>
</reference>
<keyword evidence="3" id="KW-0028">Amino-acid biosynthesis</keyword>
<comment type="pathway">
    <text evidence="3">Amino-acid biosynthesis; L-histidine biosynthesis; L-histidine from 5-phospho-alpha-D-ribose 1-diphosphate: step 9/9.</text>
</comment>
<feature type="active site" description="Proton acceptor" evidence="3">
    <location>
        <position position="331"/>
    </location>
</feature>
<feature type="binding site" evidence="3">
    <location>
        <position position="266"/>
    </location>
    <ligand>
        <name>substrate</name>
    </ligand>
</feature>
<comment type="cofactor">
    <cofactor evidence="3">
        <name>Zn(2+)</name>
        <dbReference type="ChEBI" id="CHEBI:29105"/>
    </cofactor>
    <text evidence="3">Binds 1 zinc ion per subunit.</text>
</comment>
<evidence type="ECO:0000256" key="5">
    <source>
        <dbReference type="RuleBase" id="RU004175"/>
    </source>
</evidence>
<comment type="caution">
    <text evidence="6">The sequence shown here is derived from an EMBL/GenBank/DDBJ whole genome shotgun (WGS) entry which is preliminary data.</text>
</comment>
<dbReference type="Pfam" id="PF00815">
    <property type="entry name" value="Histidinol_dh"/>
    <property type="match status" value="1"/>
</dbReference>
<dbReference type="NCBIfam" id="TIGR00069">
    <property type="entry name" value="hisD"/>
    <property type="match status" value="1"/>
</dbReference>
<organism evidence="6 7">
    <name type="scientific">Glaciecola siphonariae</name>
    <dbReference type="NCBI Taxonomy" id="521012"/>
    <lineage>
        <taxon>Bacteria</taxon>
        <taxon>Pseudomonadati</taxon>
        <taxon>Pseudomonadota</taxon>
        <taxon>Gammaproteobacteria</taxon>
        <taxon>Alteromonadales</taxon>
        <taxon>Alteromonadaceae</taxon>
        <taxon>Glaciecola</taxon>
    </lineage>
</organism>
<sequence length="450" mass="47896">MSIGDVIKWKELDEAQRAKALSRPALKDEKLLKDTVSAIIQRVKTEKDAAVLSYTKEFDSATLSDLRLPLEQIAQAQTLISPAVKSAIDLAYNNIRTFHEAQYPSDISIETQPGVLCEQRHTALASVGLYIPGGSAPLPSTVLMLGVCAQVAGCALPIICTPPSPTGNVAPEILYAASKCGIEHVYLCGGAQAIAAMAFGTETIPKVDKIFGPGNSFVTEAKQQVSQRADGAAIDMPAGPSEVLVLGDANANPAFVASDLLSQAEHGPDSQAVLVSDSEALIKATQQQVLHQLALLSRKQIAQQSIANSRFILCENMEQAIEATNAYAAEHLIVQTDNARDLLPRLQHAGSIFLGAYSPESAGDYASGTNHVLPTYGYARNYSSLGLLDFMRRFTVQELSAEGLQTIGQAIMDLADAEGLDAHKQAVALRLTELKQDGSVQQAMKDASNG</sequence>
<evidence type="ECO:0000313" key="7">
    <source>
        <dbReference type="Proteomes" id="UP001595897"/>
    </source>
</evidence>
<dbReference type="PRINTS" id="PR00083">
    <property type="entry name" value="HOLDHDRGNASE"/>
</dbReference>
<dbReference type="PANTHER" id="PTHR21256">
    <property type="entry name" value="HISTIDINOL DEHYDROGENASE HDH"/>
    <property type="match status" value="1"/>
</dbReference>
<dbReference type="GO" id="GO:0004399">
    <property type="term" value="F:histidinol dehydrogenase activity"/>
    <property type="evidence" value="ECO:0007669"/>
    <property type="project" value="UniProtKB-EC"/>
</dbReference>
<name>A0ABV9LYV8_9ALTE</name>
<dbReference type="HAMAP" id="MF_01024">
    <property type="entry name" value="HisD"/>
    <property type="match status" value="1"/>
</dbReference>
<dbReference type="InterPro" id="IPR022695">
    <property type="entry name" value="Histidinol_DH_monofunct"/>
</dbReference>
<dbReference type="SUPFAM" id="SSF53720">
    <property type="entry name" value="ALDH-like"/>
    <property type="match status" value="1"/>
</dbReference>
<dbReference type="PANTHER" id="PTHR21256:SF2">
    <property type="entry name" value="HISTIDINE BIOSYNTHESIS TRIFUNCTIONAL PROTEIN"/>
    <property type="match status" value="1"/>
</dbReference>
<protein>
    <recommendedName>
        <fullName evidence="3">Histidinol dehydrogenase</fullName>
        <shortName evidence="3">HDH</shortName>
        <ecNumber evidence="3">1.1.1.23</ecNumber>
    </recommendedName>
</protein>
<keyword evidence="7" id="KW-1185">Reference proteome</keyword>
<dbReference type="PIRSF" id="PIRSF000099">
    <property type="entry name" value="Histidinol_dh"/>
    <property type="match status" value="1"/>
</dbReference>
<feature type="binding site" evidence="3">
    <location>
        <position position="263"/>
    </location>
    <ligand>
        <name>Zn(2+)</name>
        <dbReference type="ChEBI" id="CHEBI:29105"/>
    </ligand>
</feature>
<dbReference type="InterPro" id="IPR012131">
    <property type="entry name" value="Hstdl_DH"/>
</dbReference>